<feature type="region of interest" description="Disordered" evidence="1">
    <location>
        <begin position="1"/>
        <end position="61"/>
    </location>
</feature>
<organism evidence="2 3">
    <name type="scientific">Streptomyces spectabilis</name>
    <dbReference type="NCBI Taxonomy" id="68270"/>
    <lineage>
        <taxon>Bacteria</taxon>
        <taxon>Bacillati</taxon>
        <taxon>Actinomycetota</taxon>
        <taxon>Actinomycetes</taxon>
        <taxon>Kitasatosporales</taxon>
        <taxon>Streptomycetaceae</taxon>
        <taxon>Streptomyces</taxon>
    </lineage>
</organism>
<evidence type="ECO:0000313" key="3">
    <source>
        <dbReference type="Proteomes" id="UP000549009"/>
    </source>
</evidence>
<feature type="compositionally biased region" description="Low complexity" evidence="1">
    <location>
        <begin position="7"/>
        <end position="17"/>
    </location>
</feature>
<accession>A0A7W8B0R8</accession>
<evidence type="ECO:0000313" key="2">
    <source>
        <dbReference type="EMBL" id="MBB5106598.1"/>
    </source>
</evidence>
<reference evidence="2 3" key="1">
    <citation type="submission" date="2020-08" db="EMBL/GenBank/DDBJ databases">
        <title>Genomic Encyclopedia of Type Strains, Phase III (KMG-III): the genomes of soil and plant-associated and newly described type strains.</title>
        <authorList>
            <person name="Whitman W."/>
        </authorList>
    </citation>
    <scope>NUCLEOTIDE SEQUENCE [LARGE SCALE GENOMIC DNA]</scope>
    <source>
        <strain evidence="2 3">CECT 3146</strain>
    </source>
</reference>
<protein>
    <submittedName>
        <fullName evidence="2">Uncharacterized protein</fullName>
    </submittedName>
</protein>
<dbReference type="Proteomes" id="UP000549009">
    <property type="component" value="Unassembled WGS sequence"/>
</dbReference>
<dbReference type="EMBL" id="JACHJD010000010">
    <property type="protein sequence ID" value="MBB5106598.1"/>
    <property type="molecule type" value="Genomic_DNA"/>
</dbReference>
<comment type="caution">
    <text evidence="2">The sequence shown here is derived from an EMBL/GenBank/DDBJ whole genome shotgun (WGS) entry which is preliminary data.</text>
</comment>
<keyword evidence="3" id="KW-1185">Reference proteome</keyword>
<proteinExistence type="predicted"/>
<dbReference type="AlphaFoldDB" id="A0A7W8B0R8"/>
<sequence length="61" mass="6343">MVHHQPAAAAAATSTASQMANRTHALPPSRDAPAPKAEASAPVTRQYPKIPGSPPFADSRR</sequence>
<evidence type="ECO:0000256" key="1">
    <source>
        <dbReference type="SAM" id="MobiDB-lite"/>
    </source>
</evidence>
<gene>
    <name evidence="2" type="ORF">FHS40_005711</name>
</gene>
<name>A0A7W8B0R8_STRST</name>